<evidence type="ECO:0000259" key="11">
    <source>
        <dbReference type="Pfam" id="PF07730"/>
    </source>
</evidence>
<comment type="catalytic activity">
    <reaction evidence="1">
        <text>ATP + protein L-histidine = ADP + protein N-phospho-L-histidine.</text>
        <dbReference type="EC" id="2.7.13.3"/>
    </reaction>
</comment>
<dbReference type="AlphaFoldDB" id="A0A841FEK8"/>
<evidence type="ECO:0000256" key="1">
    <source>
        <dbReference type="ARBA" id="ARBA00000085"/>
    </source>
</evidence>
<dbReference type="Pfam" id="PF07730">
    <property type="entry name" value="HisKA_3"/>
    <property type="match status" value="1"/>
</dbReference>
<name>A0A841FEK8_9ACTN</name>
<dbReference type="EC" id="2.7.13.3" evidence="2"/>
<dbReference type="InterPro" id="IPR011712">
    <property type="entry name" value="Sig_transdc_His_kin_sub3_dim/P"/>
</dbReference>
<keyword evidence="3" id="KW-0597">Phosphoprotein</keyword>
<proteinExistence type="predicted"/>
<evidence type="ECO:0000313" key="13">
    <source>
        <dbReference type="Proteomes" id="UP000548476"/>
    </source>
</evidence>
<feature type="domain" description="Histidine kinase/HSP90-like ATPase" evidence="10">
    <location>
        <begin position="295"/>
        <end position="387"/>
    </location>
</feature>
<evidence type="ECO:0000256" key="6">
    <source>
        <dbReference type="ARBA" id="ARBA00022777"/>
    </source>
</evidence>
<accession>A0A841FEK8</accession>
<dbReference type="Gene3D" id="1.20.5.1930">
    <property type="match status" value="1"/>
</dbReference>
<feature type="transmembrane region" description="Helical" evidence="9">
    <location>
        <begin position="12"/>
        <end position="35"/>
    </location>
</feature>
<evidence type="ECO:0000313" key="12">
    <source>
        <dbReference type="EMBL" id="MBB6032278.1"/>
    </source>
</evidence>
<dbReference type="PANTHER" id="PTHR24421:SF10">
    <property type="entry name" value="NITRATE_NITRITE SENSOR PROTEIN NARQ"/>
    <property type="match status" value="1"/>
</dbReference>
<protein>
    <recommendedName>
        <fullName evidence="2">histidine kinase</fullName>
        <ecNumber evidence="2">2.7.13.3</ecNumber>
    </recommendedName>
</protein>
<evidence type="ECO:0000256" key="7">
    <source>
        <dbReference type="ARBA" id="ARBA00022840"/>
    </source>
</evidence>
<evidence type="ECO:0000256" key="2">
    <source>
        <dbReference type="ARBA" id="ARBA00012438"/>
    </source>
</evidence>
<dbReference type="GO" id="GO:0005524">
    <property type="term" value="F:ATP binding"/>
    <property type="evidence" value="ECO:0007669"/>
    <property type="project" value="UniProtKB-KW"/>
</dbReference>
<keyword evidence="9" id="KW-1133">Transmembrane helix</keyword>
<keyword evidence="6 12" id="KW-0418">Kinase</keyword>
<keyword evidence="9" id="KW-0812">Transmembrane</keyword>
<dbReference type="InterPro" id="IPR003594">
    <property type="entry name" value="HATPase_dom"/>
</dbReference>
<keyword evidence="9" id="KW-0472">Membrane</keyword>
<dbReference type="InterPro" id="IPR050482">
    <property type="entry name" value="Sensor_HK_TwoCompSys"/>
</dbReference>
<feature type="domain" description="Signal transduction histidine kinase subgroup 3 dimerisation and phosphoacceptor" evidence="11">
    <location>
        <begin position="180"/>
        <end position="248"/>
    </location>
</feature>
<evidence type="ECO:0000256" key="9">
    <source>
        <dbReference type="SAM" id="Phobius"/>
    </source>
</evidence>
<dbReference type="GO" id="GO:0000155">
    <property type="term" value="F:phosphorelay sensor kinase activity"/>
    <property type="evidence" value="ECO:0007669"/>
    <property type="project" value="InterPro"/>
</dbReference>
<evidence type="ECO:0000256" key="3">
    <source>
        <dbReference type="ARBA" id="ARBA00022553"/>
    </source>
</evidence>
<keyword evidence="4" id="KW-0808">Transferase</keyword>
<evidence type="ECO:0000256" key="8">
    <source>
        <dbReference type="ARBA" id="ARBA00023012"/>
    </source>
</evidence>
<dbReference type="InterPro" id="IPR036890">
    <property type="entry name" value="HATPase_C_sf"/>
</dbReference>
<dbReference type="CDD" id="cd16917">
    <property type="entry name" value="HATPase_UhpB-NarQ-NarX-like"/>
    <property type="match status" value="1"/>
</dbReference>
<keyword evidence="5" id="KW-0547">Nucleotide-binding</keyword>
<dbReference type="PANTHER" id="PTHR24421">
    <property type="entry name" value="NITRATE/NITRITE SENSOR PROTEIN NARX-RELATED"/>
    <property type="match status" value="1"/>
</dbReference>
<comment type="caution">
    <text evidence="12">The sequence shown here is derived from an EMBL/GenBank/DDBJ whole genome shotgun (WGS) entry which is preliminary data.</text>
</comment>
<gene>
    <name evidence="12" type="ORF">HNR73_000120</name>
</gene>
<keyword evidence="7" id="KW-0067">ATP-binding</keyword>
<evidence type="ECO:0000256" key="5">
    <source>
        <dbReference type="ARBA" id="ARBA00022741"/>
    </source>
</evidence>
<sequence>MIGEFRGLTPRIHSCAGILLRLCATGIAGTMMLAGLASPAAIEWDLLITASGGVVVLVTLWMRPLQLWAPVAIALSGGTTVLMIALGGEIETHSITDMFWTPLLLLAVVRELDRSIVVAYAVAVAGVGIAVPLRELDGSSLAFFLALSFGWAAVCLAAGLYLRGVDTERRRRTEDAKRGERLELARDLHDFVAHHITGIVVQAQAARFLAQTTEPDRETYERMFGDIEHSGVEALASMRRLVGVLRSEEATTTAPAESLGELERLVTEYDKVGPPVSLEINPAVRSAGLPYAVASTVNRVVTEALTNVRKHGNAVTRVVVRILPMDGAIRVEVIDDGTPSTRWRTRAPSGGFGLTGMRERADALGGSFVAGHEPGGGWRVAAVLPLGPPAGQSRA</sequence>
<dbReference type="RefSeq" id="WP_184785200.1">
    <property type="nucleotide sequence ID" value="NZ_BONT01000062.1"/>
</dbReference>
<evidence type="ECO:0000256" key="4">
    <source>
        <dbReference type="ARBA" id="ARBA00022679"/>
    </source>
</evidence>
<dbReference type="Proteomes" id="UP000548476">
    <property type="component" value="Unassembled WGS sequence"/>
</dbReference>
<dbReference type="SUPFAM" id="SSF55874">
    <property type="entry name" value="ATPase domain of HSP90 chaperone/DNA topoisomerase II/histidine kinase"/>
    <property type="match status" value="1"/>
</dbReference>
<feature type="transmembrane region" description="Helical" evidence="9">
    <location>
        <begin position="41"/>
        <end position="60"/>
    </location>
</feature>
<keyword evidence="13" id="KW-1185">Reference proteome</keyword>
<reference evidence="12 13" key="1">
    <citation type="submission" date="2020-08" db="EMBL/GenBank/DDBJ databases">
        <title>Genomic Encyclopedia of Type Strains, Phase IV (KMG-IV): sequencing the most valuable type-strain genomes for metagenomic binning, comparative biology and taxonomic classification.</title>
        <authorList>
            <person name="Goeker M."/>
        </authorList>
    </citation>
    <scope>NUCLEOTIDE SEQUENCE [LARGE SCALE GENOMIC DNA]</scope>
    <source>
        <strain evidence="12 13">YIM 65646</strain>
    </source>
</reference>
<dbReference type="GO" id="GO:0046983">
    <property type="term" value="F:protein dimerization activity"/>
    <property type="evidence" value="ECO:0007669"/>
    <property type="project" value="InterPro"/>
</dbReference>
<organism evidence="12 13">
    <name type="scientific">Phytomonospora endophytica</name>
    <dbReference type="NCBI Taxonomy" id="714109"/>
    <lineage>
        <taxon>Bacteria</taxon>
        <taxon>Bacillati</taxon>
        <taxon>Actinomycetota</taxon>
        <taxon>Actinomycetes</taxon>
        <taxon>Micromonosporales</taxon>
        <taxon>Micromonosporaceae</taxon>
        <taxon>Phytomonospora</taxon>
    </lineage>
</organism>
<feature type="transmembrane region" description="Helical" evidence="9">
    <location>
        <begin position="116"/>
        <end position="134"/>
    </location>
</feature>
<dbReference type="EMBL" id="JACHGT010000001">
    <property type="protein sequence ID" value="MBB6032278.1"/>
    <property type="molecule type" value="Genomic_DNA"/>
</dbReference>
<dbReference type="GO" id="GO:0016020">
    <property type="term" value="C:membrane"/>
    <property type="evidence" value="ECO:0007669"/>
    <property type="project" value="InterPro"/>
</dbReference>
<evidence type="ECO:0000259" key="10">
    <source>
        <dbReference type="Pfam" id="PF02518"/>
    </source>
</evidence>
<feature type="transmembrane region" description="Helical" evidence="9">
    <location>
        <begin position="140"/>
        <end position="162"/>
    </location>
</feature>
<keyword evidence="8" id="KW-0902">Two-component regulatory system</keyword>
<dbReference type="Gene3D" id="3.30.565.10">
    <property type="entry name" value="Histidine kinase-like ATPase, C-terminal domain"/>
    <property type="match status" value="1"/>
</dbReference>
<dbReference type="Pfam" id="PF02518">
    <property type="entry name" value="HATPase_c"/>
    <property type="match status" value="1"/>
</dbReference>
<feature type="transmembrane region" description="Helical" evidence="9">
    <location>
        <begin position="67"/>
        <end position="86"/>
    </location>
</feature>